<gene>
    <name evidence="1" type="ORF">AYBTSS11_LOCUS8627</name>
</gene>
<dbReference type="Gramene" id="rna-AYBTSS11_LOCUS8627">
    <property type="protein sequence ID" value="CAJ1938529.1"/>
    <property type="gene ID" value="gene-AYBTSS11_LOCUS8627"/>
</dbReference>
<organism evidence="1 2">
    <name type="scientific">Sphenostylis stenocarpa</name>
    <dbReference type="NCBI Taxonomy" id="92480"/>
    <lineage>
        <taxon>Eukaryota</taxon>
        <taxon>Viridiplantae</taxon>
        <taxon>Streptophyta</taxon>
        <taxon>Embryophyta</taxon>
        <taxon>Tracheophyta</taxon>
        <taxon>Spermatophyta</taxon>
        <taxon>Magnoliopsida</taxon>
        <taxon>eudicotyledons</taxon>
        <taxon>Gunneridae</taxon>
        <taxon>Pentapetalae</taxon>
        <taxon>rosids</taxon>
        <taxon>fabids</taxon>
        <taxon>Fabales</taxon>
        <taxon>Fabaceae</taxon>
        <taxon>Papilionoideae</taxon>
        <taxon>50 kb inversion clade</taxon>
        <taxon>NPAAA clade</taxon>
        <taxon>indigoferoid/millettioid clade</taxon>
        <taxon>Phaseoleae</taxon>
        <taxon>Sphenostylis</taxon>
    </lineage>
</organism>
<name>A0AA86SFW7_9FABA</name>
<dbReference type="EMBL" id="OY731400">
    <property type="protein sequence ID" value="CAJ1938529.1"/>
    <property type="molecule type" value="Genomic_DNA"/>
</dbReference>
<proteinExistence type="predicted"/>
<protein>
    <submittedName>
        <fullName evidence="1">Uncharacterized protein</fullName>
    </submittedName>
</protein>
<accession>A0AA86SFW7</accession>
<evidence type="ECO:0000313" key="1">
    <source>
        <dbReference type="EMBL" id="CAJ1938529.1"/>
    </source>
</evidence>
<dbReference type="Proteomes" id="UP001189624">
    <property type="component" value="Chromosome 3"/>
</dbReference>
<sequence length="60" mass="6751">MDDGLRSSALYKLIYNVEKRGAKTCAKNNYQGNNCEDSAGMSVYEHCNAFHNSEMILESE</sequence>
<keyword evidence="2" id="KW-1185">Reference proteome</keyword>
<dbReference type="AlphaFoldDB" id="A0AA86SFW7"/>
<reference evidence="1" key="1">
    <citation type="submission" date="2023-10" db="EMBL/GenBank/DDBJ databases">
        <authorList>
            <person name="Domelevo Entfellner J.-B."/>
        </authorList>
    </citation>
    <scope>NUCLEOTIDE SEQUENCE</scope>
</reference>
<evidence type="ECO:0000313" key="2">
    <source>
        <dbReference type="Proteomes" id="UP001189624"/>
    </source>
</evidence>